<keyword evidence="2" id="KW-0378">Hydrolase</keyword>
<dbReference type="RefSeq" id="WP_324619144.1">
    <property type="nucleotide sequence ID" value="NZ_JAYKOT010000003.1"/>
</dbReference>
<evidence type="ECO:0000259" key="1">
    <source>
        <dbReference type="Pfam" id="PF04608"/>
    </source>
</evidence>
<dbReference type="EMBL" id="JAYKOT010000003">
    <property type="protein sequence ID" value="MEB3429028.1"/>
    <property type="molecule type" value="Genomic_DNA"/>
</dbReference>
<dbReference type="InterPro" id="IPR007686">
    <property type="entry name" value="YutG/PgpA"/>
</dbReference>
<dbReference type="SUPFAM" id="SSF101307">
    <property type="entry name" value="YutG-like"/>
    <property type="match status" value="1"/>
</dbReference>
<comment type="caution">
    <text evidence="2">The sequence shown here is derived from an EMBL/GenBank/DDBJ whole genome shotgun (WGS) entry which is preliminary data.</text>
</comment>
<dbReference type="Gene3D" id="1.10.3760.10">
    <property type="entry name" value="PgpA-like"/>
    <property type="match status" value="1"/>
</dbReference>
<reference evidence="2 3" key="1">
    <citation type="submission" date="2024-01" db="EMBL/GenBank/DDBJ databases">
        <title>Complete genome sequence of Citroniella saccharovorans strain M6.X9, isolated from human fecal sample.</title>
        <authorList>
            <person name="Cheng G."/>
            <person name="Westerholm M."/>
            <person name="Schnurer A."/>
        </authorList>
    </citation>
    <scope>NUCLEOTIDE SEQUENCE [LARGE SCALE GENOMIC DNA]</scope>
    <source>
        <strain evidence="2 3">DSM 29873</strain>
    </source>
</reference>
<dbReference type="PIRSF" id="PIRSF019587">
    <property type="entry name" value="PGPase"/>
    <property type="match status" value="1"/>
</dbReference>
<organism evidence="2 3">
    <name type="scientific">Citroniella saccharovorans</name>
    <dbReference type="NCBI Taxonomy" id="2053367"/>
    <lineage>
        <taxon>Bacteria</taxon>
        <taxon>Bacillati</taxon>
        <taxon>Bacillota</taxon>
        <taxon>Tissierellia</taxon>
        <taxon>Tissierellales</taxon>
        <taxon>Peptoniphilaceae</taxon>
        <taxon>Citroniella</taxon>
    </lineage>
</organism>
<dbReference type="InterPro" id="IPR026038">
    <property type="entry name" value="Put_PGPase"/>
</dbReference>
<name>A0AAW9MVQ7_9FIRM</name>
<gene>
    <name evidence="2" type="ORF">VLK81_03150</name>
</gene>
<evidence type="ECO:0000313" key="2">
    <source>
        <dbReference type="EMBL" id="MEB3429028.1"/>
    </source>
</evidence>
<dbReference type="Proteomes" id="UP001357733">
    <property type="component" value="Unassembled WGS sequence"/>
</dbReference>
<dbReference type="EC" id="3.1.3.27" evidence="2"/>
<proteinExistence type="predicted"/>
<dbReference type="GO" id="GO:0008962">
    <property type="term" value="F:phosphatidylglycerophosphatase activity"/>
    <property type="evidence" value="ECO:0007669"/>
    <property type="project" value="UniProtKB-EC"/>
</dbReference>
<keyword evidence="3" id="KW-1185">Reference proteome</keyword>
<dbReference type="AlphaFoldDB" id="A0AAW9MVQ7"/>
<protein>
    <submittedName>
        <fullName evidence="2">Phosphatidylglycerophosphatase A</fullName>
        <ecNumber evidence="2">3.1.3.27</ecNumber>
    </submittedName>
</protein>
<dbReference type="InterPro" id="IPR036681">
    <property type="entry name" value="PgpA-like_sf"/>
</dbReference>
<accession>A0AAW9MVQ7</accession>
<evidence type="ECO:0000313" key="3">
    <source>
        <dbReference type="Proteomes" id="UP001357733"/>
    </source>
</evidence>
<dbReference type="Pfam" id="PF04608">
    <property type="entry name" value="PgpA"/>
    <property type="match status" value="1"/>
</dbReference>
<sequence>MERHLKDSEYKFTKEELRDFAIEKLKERGVELEDICEIIYILQKDYVKDLNLDICMHHLMRVLSKREVVNAILTGIEIDILAEKGLLSEPMLSVIRSDEGLYGIDEILPLSIVNIYGSIGLTNFGYLDKKKIGIIEKIDKAKDDTVNTFLDDIVAALAAASASRLAHSNKEKYGA</sequence>
<feature type="domain" description="YutG/PgpA" evidence="1">
    <location>
        <begin position="52"/>
        <end position="167"/>
    </location>
</feature>
<dbReference type="GO" id="GO:0006629">
    <property type="term" value="P:lipid metabolic process"/>
    <property type="evidence" value="ECO:0007669"/>
    <property type="project" value="InterPro"/>
</dbReference>